<evidence type="ECO:0000313" key="2">
    <source>
        <dbReference type="EMBL" id="CAE0642417.1"/>
    </source>
</evidence>
<accession>A0A7S4DD66</accession>
<organism evidence="2">
    <name type="scientific">Heterosigma akashiwo</name>
    <name type="common">Chromophytic alga</name>
    <name type="synonym">Heterosigma carterae</name>
    <dbReference type="NCBI Taxonomy" id="2829"/>
    <lineage>
        <taxon>Eukaryota</taxon>
        <taxon>Sar</taxon>
        <taxon>Stramenopiles</taxon>
        <taxon>Ochrophyta</taxon>
        <taxon>Raphidophyceae</taxon>
        <taxon>Chattonellales</taxon>
        <taxon>Chattonellaceae</taxon>
        <taxon>Heterosigma</taxon>
    </lineage>
</organism>
<dbReference type="AlphaFoldDB" id="A0A7S4DD66"/>
<dbReference type="InterPro" id="IPR005069">
    <property type="entry name" value="Nucl-diP-sugar_transferase"/>
</dbReference>
<sequence>MEESAVIIALRKQLCSLVISSATCLEVPVEGLPKRFQLVGSSEYGKLLKARTSILIDLMEQVSSPLLISDADVVFLKNPLPYLAEKTKAMDVLFQGDRSRTSLLDNNPEFFSHACAGFVYSTNSDSAISLYRSILSYQEGFHWNDQWALNVCLRHPSVGTKWAVLDYSLFMNGHDFFSKQKGRVNDGAFIVHANHLSGFTKWVGMMNNGLWYDTSNIANICRDTIQEKWCAVKNTVYATHPCMHAAEVCAKYGVSIFVPTSNSSS</sequence>
<gene>
    <name evidence="2" type="ORF">HAKA00212_LOCUS21274</name>
</gene>
<name>A0A7S4DD66_HETAK</name>
<evidence type="ECO:0000259" key="1">
    <source>
        <dbReference type="Pfam" id="PF03407"/>
    </source>
</evidence>
<dbReference type="PANTHER" id="PTHR47032:SF1">
    <property type="entry name" value="UDP-D-XYLOSE:L-FUCOSE ALPHA-1,3-D-XYLOSYLTRANSFERASE-RELATED"/>
    <property type="match status" value="1"/>
</dbReference>
<dbReference type="PANTHER" id="PTHR47032">
    <property type="entry name" value="UDP-D-XYLOSE:L-FUCOSE ALPHA-1,3-D-XYLOSYLTRANSFERASE-RELATED"/>
    <property type="match status" value="1"/>
</dbReference>
<dbReference type="GO" id="GO:0005794">
    <property type="term" value="C:Golgi apparatus"/>
    <property type="evidence" value="ECO:0007669"/>
    <property type="project" value="TreeGrafter"/>
</dbReference>
<feature type="domain" description="Nucleotide-diphospho-sugar transferase" evidence="1">
    <location>
        <begin position="36"/>
        <end position="199"/>
    </location>
</feature>
<proteinExistence type="predicted"/>
<dbReference type="InterPro" id="IPR052636">
    <property type="entry name" value="UDP-D-xylose:L-fucose_XylT"/>
</dbReference>
<dbReference type="Pfam" id="PF03407">
    <property type="entry name" value="Nucleotid_trans"/>
    <property type="match status" value="1"/>
</dbReference>
<protein>
    <recommendedName>
        <fullName evidence="1">Nucleotide-diphospho-sugar transferase domain-containing protein</fullName>
    </recommendedName>
</protein>
<dbReference type="GO" id="GO:0016757">
    <property type="term" value="F:glycosyltransferase activity"/>
    <property type="evidence" value="ECO:0007669"/>
    <property type="project" value="TreeGrafter"/>
</dbReference>
<dbReference type="EMBL" id="HBIU01047563">
    <property type="protein sequence ID" value="CAE0642417.1"/>
    <property type="molecule type" value="Transcribed_RNA"/>
</dbReference>
<reference evidence="2" key="1">
    <citation type="submission" date="2021-01" db="EMBL/GenBank/DDBJ databases">
        <authorList>
            <person name="Corre E."/>
            <person name="Pelletier E."/>
            <person name="Niang G."/>
            <person name="Scheremetjew M."/>
            <person name="Finn R."/>
            <person name="Kale V."/>
            <person name="Holt S."/>
            <person name="Cochrane G."/>
            <person name="Meng A."/>
            <person name="Brown T."/>
            <person name="Cohen L."/>
        </authorList>
    </citation>
    <scope>NUCLEOTIDE SEQUENCE</scope>
    <source>
        <strain evidence="2">CCMP3107</strain>
    </source>
</reference>